<dbReference type="NCBIfam" id="TIGR00229">
    <property type="entry name" value="sensory_box"/>
    <property type="match status" value="3"/>
</dbReference>
<evidence type="ECO:0000256" key="1">
    <source>
        <dbReference type="PROSITE-ProRule" id="PRU00284"/>
    </source>
</evidence>
<dbReference type="Gene3D" id="3.30.450.20">
    <property type="entry name" value="PAS domain"/>
    <property type="match status" value="4"/>
</dbReference>
<dbReference type="PRINTS" id="PR00260">
    <property type="entry name" value="CHEMTRNSDUCR"/>
</dbReference>
<dbReference type="SUPFAM" id="SSF58104">
    <property type="entry name" value="Methyl-accepting chemotaxis protein (MCP) signaling domain"/>
    <property type="match status" value="1"/>
</dbReference>
<dbReference type="PROSITE" id="PS50113">
    <property type="entry name" value="PAC"/>
    <property type="match status" value="3"/>
</dbReference>
<dbReference type="KEGG" id="cvc:BKX93_03805"/>
<reference evidence="5 6" key="1">
    <citation type="submission" date="2016-10" db="EMBL/GenBank/DDBJ databases">
        <title>Chromobacterium muskegensis sp. nov., an insecticidal bacterium isolated from Sphagnum bogs.</title>
        <authorList>
            <person name="Sparks M.E."/>
            <person name="Blackburn M.B."/>
            <person name="Gundersen-Rindal D.E."/>
            <person name="Mitchell A."/>
            <person name="Farrar R."/>
            <person name="Kuhar D."/>
        </authorList>
    </citation>
    <scope>NUCLEOTIDE SEQUENCE [LARGE SCALE GENOMIC DNA]</scope>
    <source>
        <strain evidence="5 6">21-1</strain>
    </source>
</reference>
<dbReference type="Pfam" id="PF13426">
    <property type="entry name" value="PAS_9"/>
    <property type="match status" value="2"/>
</dbReference>
<dbReference type="InterPro" id="IPR050903">
    <property type="entry name" value="Bact_Chemotaxis_MeTrfase"/>
</dbReference>
<feature type="domain" description="PAC" evidence="4">
    <location>
        <begin position="206"/>
        <end position="258"/>
    </location>
</feature>
<dbReference type="SMART" id="SM00091">
    <property type="entry name" value="PAS"/>
    <property type="match status" value="4"/>
</dbReference>
<dbReference type="InterPro" id="IPR013655">
    <property type="entry name" value="PAS_fold_3"/>
</dbReference>
<dbReference type="InterPro" id="IPR001610">
    <property type="entry name" value="PAC"/>
</dbReference>
<dbReference type="InterPro" id="IPR000700">
    <property type="entry name" value="PAS-assoc_C"/>
</dbReference>
<dbReference type="SMART" id="SM00086">
    <property type="entry name" value="PAC"/>
    <property type="match status" value="4"/>
</dbReference>
<dbReference type="GO" id="GO:0016020">
    <property type="term" value="C:membrane"/>
    <property type="evidence" value="ECO:0007669"/>
    <property type="project" value="InterPro"/>
</dbReference>
<dbReference type="InterPro" id="IPR004090">
    <property type="entry name" value="Chemotax_Me-accpt_rcpt"/>
</dbReference>
<dbReference type="InterPro" id="IPR000014">
    <property type="entry name" value="PAS"/>
</dbReference>
<accession>A0A1D9LD77</accession>
<gene>
    <name evidence="5" type="ORF">BKX93_03805</name>
</gene>
<evidence type="ECO:0000313" key="6">
    <source>
        <dbReference type="Proteomes" id="UP000178776"/>
    </source>
</evidence>
<dbReference type="AlphaFoldDB" id="A0A1D9LD77"/>
<sequence>MEITKHFSSTGSYQDIVKAIGAAQAVIQFKPDGTVIDANPIFLDLMGYSLNEVVGRHHGMFLPESEKSSASYQQFWTELQQGKHQTAQFRRIAKNGKDVWIQASYIPIRKGRRVASVIKFATDITSDVMIAADRTGQIEAINRSQAVIEFTTDGVVSRANQNFCQALNYDEQEIVGKHHKLFVLPEESQSEAYQRFWDSLRKGAFHEGEFCRVAKNGRRIWIQATYNPIFDPDGKIIKIVKYATDITEAVKARNSSKLMSLIINQTDNSALVADKNGLIIFANDGFSKMSGYAANEIIGKKPGHILQGADTNPDTVRKIGACLREHHPFHGEILNYTKAGKPYWVSLAINPVFDETGSLANYISIQADITETKEREEEYSKKFAAIGMSNAICEWNTEGKVLQGNEYMVSHLELKSNEELQQHARPLSEIIGSENFSRALKGEMLTEEFKMRKKDGSMVLMNVTICPLTSQHGVVKNIVTYGVDVTAKMEAERVTDQEMRQVISSSEKISSIIGTINDIAAQTNLLALNAAIEAARAGEMGRGFAVVADEVRKLSIESTKSSKEIADLVDESIGRIKTLEASLNNLKTNAKS</sequence>
<dbReference type="GO" id="GO:0004888">
    <property type="term" value="F:transmembrane signaling receptor activity"/>
    <property type="evidence" value="ECO:0007669"/>
    <property type="project" value="InterPro"/>
</dbReference>
<dbReference type="RefSeq" id="WP_070978783.1">
    <property type="nucleotide sequence ID" value="NZ_CP017707.1"/>
</dbReference>
<dbReference type="SMART" id="SM00283">
    <property type="entry name" value="MA"/>
    <property type="match status" value="1"/>
</dbReference>
<dbReference type="Proteomes" id="UP000178776">
    <property type="component" value="Chromosome"/>
</dbReference>
<dbReference type="PANTHER" id="PTHR24422">
    <property type="entry name" value="CHEMOTAXIS PROTEIN METHYLTRANSFERASE"/>
    <property type="match status" value="1"/>
</dbReference>
<dbReference type="Gene3D" id="1.10.287.950">
    <property type="entry name" value="Methyl-accepting chemotaxis protein"/>
    <property type="match status" value="1"/>
</dbReference>
<dbReference type="PROSITE" id="PS50111">
    <property type="entry name" value="CHEMOTAXIS_TRANSDUC_2"/>
    <property type="match status" value="1"/>
</dbReference>
<evidence type="ECO:0000259" key="2">
    <source>
        <dbReference type="PROSITE" id="PS50111"/>
    </source>
</evidence>
<feature type="domain" description="PAC" evidence="4">
    <location>
        <begin position="327"/>
        <end position="381"/>
    </location>
</feature>
<dbReference type="CDD" id="cd00130">
    <property type="entry name" value="PAS"/>
    <property type="match status" value="3"/>
</dbReference>
<feature type="domain" description="PAC" evidence="4">
    <location>
        <begin position="445"/>
        <end position="497"/>
    </location>
</feature>
<dbReference type="EMBL" id="CP017707">
    <property type="protein sequence ID" value="AOZ49208.1"/>
    <property type="molecule type" value="Genomic_DNA"/>
</dbReference>
<dbReference type="STRING" id="1108595.BKX93_03805"/>
<evidence type="ECO:0000259" key="4">
    <source>
        <dbReference type="PROSITE" id="PS50113"/>
    </source>
</evidence>
<protein>
    <submittedName>
        <fullName evidence="5">Diguanylate cyclase</fullName>
    </submittedName>
</protein>
<feature type="domain" description="PAS" evidence="3">
    <location>
        <begin position="147"/>
        <end position="203"/>
    </location>
</feature>
<dbReference type="InterPro" id="IPR004089">
    <property type="entry name" value="MCPsignal_dom"/>
</dbReference>
<dbReference type="InterPro" id="IPR035965">
    <property type="entry name" value="PAS-like_dom_sf"/>
</dbReference>
<name>A0A1D9LD77_9NEIS</name>
<evidence type="ECO:0000259" key="3">
    <source>
        <dbReference type="PROSITE" id="PS50112"/>
    </source>
</evidence>
<proteinExistence type="predicted"/>
<feature type="domain" description="Methyl-accepting transducer" evidence="2">
    <location>
        <begin position="497"/>
        <end position="592"/>
    </location>
</feature>
<feature type="domain" description="PAS" evidence="3">
    <location>
        <begin position="255"/>
        <end position="300"/>
    </location>
</feature>
<keyword evidence="1" id="KW-0807">Transducer</keyword>
<dbReference type="Pfam" id="PF08447">
    <property type="entry name" value="PAS_3"/>
    <property type="match status" value="1"/>
</dbReference>
<dbReference type="Pfam" id="PF00015">
    <property type="entry name" value="MCPsignal"/>
    <property type="match status" value="1"/>
</dbReference>
<dbReference type="SUPFAM" id="SSF55785">
    <property type="entry name" value="PYP-like sensor domain (PAS domain)"/>
    <property type="match status" value="4"/>
</dbReference>
<dbReference type="PROSITE" id="PS50112">
    <property type="entry name" value="PAS"/>
    <property type="match status" value="3"/>
</dbReference>
<dbReference type="GO" id="GO:0007165">
    <property type="term" value="P:signal transduction"/>
    <property type="evidence" value="ECO:0007669"/>
    <property type="project" value="UniProtKB-KW"/>
</dbReference>
<feature type="domain" description="PAS" evidence="3">
    <location>
        <begin position="9"/>
        <end position="65"/>
    </location>
</feature>
<dbReference type="GeneID" id="68840332"/>
<dbReference type="GO" id="GO:0006935">
    <property type="term" value="P:chemotaxis"/>
    <property type="evidence" value="ECO:0007669"/>
    <property type="project" value="InterPro"/>
</dbReference>
<dbReference type="InterPro" id="IPR013656">
    <property type="entry name" value="PAS_4"/>
</dbReference>
<dbReference type="Pfam" id="PF08448">
    <property type="entry name" value="PAS_4"/>
    <property type="match status" value="1"/>
</dbReference>
<dbReference type="PANTHER" id="PTHR24422:SF10">
    <property type="entry name" value="CHEMOTAXIS PROTEIN METHYLTRANSFERASE 2"/>
    <property type="match status" value="1"/>
</dbReference>
<evidence type="ECO:0000313" key="5">
    <source>
        <dbReference type="EMBL" id="AOZ49208.1"/>
    </source>
</evidence>
<organism evidence="5 6">
    <name type="scientific">Chromobacterium vaccinii</name>
    <dbReference type="NCBI Taxonomy" id="1108595"/>
    <lineage>
        <taxon>Bacteria</taxon>
        <taxon>Pseudomonadati</taxon>
        <taxon>Pseudomonadota</taxon>
        <taxon>Betaproteobacteria</taxon>
        <taxon>Neisseriales</taxon>
        <taxon>Chromobacteriaceae</taxon>
        <taxon>Chromobacterium</taxon>
    </lineage>
</organism>